<dbReference type="Pfam" id="PF13920">
    <property type="entry name" value="zf-C3HC4_3"/>
    <property type="match status" value="1"/>
</dbReference>
<dbReference type="PROSITE" id="PS50089">
    <property type="entry name" value="ZF_RING_2"/>
    <property type="match status" value="1"/>
</dbReference>
<dbReference type="GeneID" id="111009783"/>
<dbReference type="InterPro" id="IPR050889">
    <property type="entry name" value="Dendritic_Spine_Reg/Scaffold"/>
</dbReference>
<organism evidence="7 9">
    <name type="scientific">Momordica charantia</name>
    <name type="common">Bitter gourd</name>
    <name type="synonym">Balsam pear</name>
    <dbReference type="NCBI Taxonomy" id="3673"/>
    <lineage>
        <taxon>Eukaryota</taxon>
        <taxon>Viridiplantae</taxon>
        <taxon>Streptophyta</taxon>
        <taxon>Embryophyta</taxon>
        <taxon>Tracheophyta</taxon>
        <taxon>Spermatophyta</taxon>
        <taxon>Magnoliopsida</taxon>
        <taxon>eudicotyledons</taxon>
        <taxon>Gunneridae</taxon>
        <taxon>Pentapetalae</taxon>
        <taxon>rosids</taxon>
        <taxon>fabids</taxon>
        <taxon>Cucurbitales</taxon>
        <taxon>Cucurbitaceae</taxon>
        <taxon>Momordiceae</taxon>
        <taxon>Momordica</taxon>
    </lineage>
</organism>
<dbReference type="InterPro" id="IPR013083">
    <property type="entry name" value="Znf_RING/FYVE/PHD"/>
</dbReference>
<gene>
    <name evidence="8 9" type="primary">LOC111009783</name>
</gene>
<dbReference type="PANTHER" id="PTHR24166:SF45">
    <property type="entry name" value="E3 UBIQUITIN-PROTEIN LIGASE XBAT35"/>
    <property type="match status" value="1"/>
</dbReference>
<sequence length="489" mass="53737">MGQQASKDEVVYQRAGNGDIEGIKALAAEGATLEWVDREGKTPLIVACLNPELYNVAKTLLELGANVNAFGPGRNGGTPLHHAARRGLENTVKLLLSYRANTLIINDACQTPLEVAREARHKNVVRAIENHMSLFSGWMREFYGPEFLEVLAPHLLSRKVWVVVLHCGSRNHMKPNKLELAIYSSLQDAQPRAIIPLWKSYLEEHKIQEADPSVVIVDNSPNLVSKGRRRRRSCHTSWETRSRFRKSKTIRLRLAPANEYDRQQLQWFCDACKGIPQPKVVQPTIWHNHQSPINIATVPAGVEDPELAMAINASIQSAAQEGARLHTPHSCSEVGSSSSSQLPPHVPPQTGTDKWTAHEASHGYNPSHHAETLNNTVLVTQMTHPPNAVPSAPPGATRLFEAGTSTVDYPLVNSHPVDDVPYSFTENQMNQSSGSSSCVICLDAPVEGACVPCGHMAGCMSCLNEVKAKNWGCPVCRTKINQVIKLYAV</sequence>
<dbReference type="OrthoDB" id="1711136at2759"/>
<feature type="repeat" description="ANK" evidence="3">
    <location>
        <begin position="75"/>
        <end position="107"/>
    </location>
</feature>
<evidence type="ECO:0000256" key="4">
    <source>
        <dbReference type="PROSITE-ProRule" id="PRU00175"/>
    </source>
</evidence>
<dbReference type="RefSeq" id="XP_022138683.1">
    <property type="nucleotide sequence ID" value="XM_022282991.1"/>
</dbReference>
<evidence type="ECO:0000256" key="5">
    <source>
        <dbReference type="SAM" id="MobiDB-lite"/>
    </source>
</evidence>
<feature type="domain" description="RING-type" evidence="6">
    <location>
        <begin position="438"/>
        <end position="477"/>
    </location>
</feature>
<dbReference type="SMART" id="SM00184">
    <property type="entry name" value="RING"/>
    <property type="match status" value="1"/>
</dbReference>
<keyword evidence="2 3" id="KW-0040">ANK repeat</keyword>
<dbReference type="InterPro" id="IPR036770">
    <property type="entry name" value="Ankyrin_rpt-contain_sf"/>
</dbReference>
<name>A0A6J1CDQ6_MOMCH</name>
<evidence type="ECO:0000313" key="8">
    <source>
        <dbReference type="RefSeq" id="XP_022138682.1"/>
    </source>
</evidence>
<dbReference type="Proteomes" id="UP000504603">
    <property type="component" value="Unplaced"/>
</dbReference>
<keyword evidence="4" id="KW-0862">Zinc</keyword>
<dbReference type="KEGG" id="mcha:111009783"/>
<dbReference type="Pfam" id="PF12796">
    <property type="entry name" value="Ank_2"/>
    <property type="match status" value="1"/>
</dbReference>
<dbReference type="SMART" id="SM00248">
    <property type="entry name" value="ANK"/>
    <property type="match status" value="2"/>
</dbReference>
<evidence type="ECO:0000313" key="9">
    <source>
        <dbReference type="RefSeq" id="XP_022138683.1"/>
    </source>
</evidence>
<protein>
    <submittedName>
        <fullName evidence="8 9">E3 ubiquitin-protein ligase XBAT34</fullName>
    </submittedName>
</protein>
<evidence type="ECO:0000256" key="1">
    <source>
        <dbReference type="ARBA" id="ARBA00022737"/>
    </source>
</evidence>
<dbReference type="GO" id="GO:0008270">
    <property type="term" value="F:zinc ion binding"/>
    <property type="evidence" value="ECO:0007669"/>
    <property type="project" value="UniProtKB-KW"/>
</dbReference>
<feature type="region of interest" description="Disordered" evidence="5">
    <location>
        <begin position="320"/>
        <end position="367"/>
    </location>
</feature>
<dbReference type="AlphaFoldDB" id="A0A6J1CDQ6"/>
<dbReference type="PROSITE" id="PS50088">
    <property type="entry name" value="ANK_REPEAT"/>
    <property type="match status" value="2"/>
</dbReference>
<evidence type="ECO:0000259" key="6">
    <source>
        <dbReference type="PROSITE" id="PS50089"/>
    </source>
</evidence>
<keyword evidence="1" id="KW-0677">Repeat</keyword>
<evidence type="ECO:0000313" key="7">
    <source>
        <dbReference type="Proteomes" id="UP000504603"/>
    </source>
</evidence>
<dbReference type="CDD" id="cd23129">
    <property type="entry name" value="RING-HC_XBAT35-like"/>
    <property type="match status" value="1"/>
</dbReference>
<dbReference type="InterPro" id="IPR002110">
    <property type="entry name" value="Ankyrin_rpt"/>
</dbReference>
<evidence type="ECO:0000256" key="3">
    <source>
        <dbReference type="PROSITE-ProRule" id="PRU00023"/>
    </source>
</evidence>
<accession>A0A6J1CDQ6</accession>
<feature type="repeat" description="ANK" evidence="3">
    <location>
        <begin position="39"/>
        <end position="72"/>
    </location>
</feature>
<dbReference type="SUPFAM" id="SSF57850">
    <property type="entry name" value="RING/U-box"/>
    <property type="match status" value="1"/>
</dbReference>
<dbReference type="SUPFAM" id="SSF48403">
    <property type="entry name" value="Ankyrin repeat"/>
    <property type="match status" value="1"/>
</dbReference>
<reference evidence="8 9" key="1">
    <citation type="submission" date="2025-04" db="UniProtKB">
        <authorList>
            <consortium name="RefSeq"/>
        </authorList>
    </citation>
    <scope>IDENTIFICATION</scope>
    <source>
        <strain evidence="8 9">OHB3-1</strain>
    </source>
</reference>
<dbReference type="Gene3D" id="3.30.40.10">
    <property type="entry name" value="Zinc/RING finger domain, C3HC4 (zinc finger)"/>
    <property type="match status" value="1"/>
</dbReference>
<feature type="compositionally biased region" description="Low complexity" evidence="5">
    <location>
        <begin position="328"/>
        <end position="343"/>
    </location>
</feature>
<dbReference type="Pfam" id="PF00023">
    <property type="entry name" value="Ank"/>
    <property type="match status" value="1"/>
</dbReference>
<keyword evidence="4" id="KW-0479">Metal-binding</keyword>
<dbReference type="RefSeq" id="XP_022138682.1">
    <property type="nucleotide sequence ID" value="XM_022282990.1"/>
</dbReference>
<dbReference type="InterPro" id="IPR001841">
    <property type="entry name" value="Znf_RING"/>
</dbReference>
<dbReference type="Gene3D" id="1.25.40.20">
    <property type="entry name" value="Ankyrin repeat-containing domain"/>
    <property type="match status" value="1"/>
</dbReference>
<evidence type="ECO:0000256" key="2">
    <source>
        <dbReference type="ARBA" id="ARBA00023043"/>
    </source>
</evidence>
<keyword evidence="4" id="KW-0863">Zinc-finger</keyword>
<dbReference type="PROSITE" id="PS50297">
    <property type="entry name" value="ANK_REP_REGION"/>
    <property type="match status" value="2"/>
</dbReference>
<dbReference type="PANTHER" id="PTHR24166">
    <property type="entry name" value="ROLLING PEBBLES, ISOFORM B"/>
    <property type="match status" value="1"/>
</dbReference>
<proteinExistence type="predicted"/>
<keyword evidence="7" id="KW-1185">Reference proteome</keyword>